<sequence length="139" mass="16642">MFLRRFFSKKIKIPAYNVRQRQTYQPLEKGFMEPKDYSRISTDFMNRIFFSLKEMLEANPTAKLQWIDKGLKLEDTNFLLEVTKDPKNQEIHLMVGDSVTHSYSFDKNNERWISNRDGHLIDELISREISQKFKGYLNL</sequence>
<dbReference type="InterPro" id="IPR036524">
    <property type="entry name" value="Frataxin/CyaY_sf"/>
</dbReference>
<dbReference type="EMBL" id="CAJZBQ010000020">
    <property type="protein sequence ID" value="CAG9318490.1"/>
    <property type="molecule type" value="Genomic_DNA"/>
</dbReference>
<name>A0AAU9IZE3_9CILI</name>
<evidence type="ECO:0000256" key="3">
    <source>
        <dbReference type="ARBA" id="ARBA00023004"/>
    </source>
</evidence>
<protein>
    <submittedName>
        <fullName evidence="4">Uncharacterized protein</fullName>
    </submittedName>
</protein>
<evidence type="ECO:0000313" key="5">
    <source>
        <dbReference type="Proteomes" id="UP001162131"/>
    </source>
</evidence>
<evidence type="ECO:0000256" key="1">
    <source>
        <dbReference type="ARBA" id="ARBA00008183"/>
    </source>
</evidence>
<dbReference type="InterPro" id="IPR002908">
    <property type="entry name" value="Frataxin/CyaY"/>
</dbReference>
<dbReference type="GO" id="GO:0016226">
    <property type="term" value="P:iron-sulfur cluster assembly"/>
    <property type="evidence" value="ECO:0007669"/>
    <property type="project" value="InterPro"/>
</dbReference>
<evidence type="ECO:0000313" key="4">
    <source>
        <dbReference type="EMBL" id="CAG9318490.1"/>
    </source>
</evidence>
<evidence type="ECO:0000256" key="2">
    <source>
        <dbReference type="ARBA" id="ARBA00022496"/>
    </source>
</evidence>
<proteinExistence type="inferred from homology"/>
<accession>A0AAU9IZE3</accession>
<reference evidence="4" key="1">
    <citation type="submission" date="2021-09" db="EMBL/GenBank/DDBJ databases">
        <authorList>
            <consortium name="AG Swart"/>
            <person name="Singh M."/>
            <person name="Singh A."/>
            <person name="Seah K."/>
            <person name="Emmerich C."/>
        </authorList>
    </citation>
    <scope>NUCLEOTIDE SEQUENCE</scope>
    <source>
        <strain evidence="4">ATCC30299</strain>
    </source>
</reference>
<dbReference type="GO" id="GO:0005737">
    <property type="term" value="C:cytoplasm"/>
    <property type="evidence" value="ECO:0007669"/>
    <property type="project" value="UniProtKB-ARBA"/>
</dbReference>
<dbReference type="GO" id="GO:0008199">
    <property type="term" value="F:ferric iron binding"/>
    <property type="evidence" value="ECO:0007669"/>
    <property type="project" value="InterPro"/>
</dbReference>
<comment type="similarity">
    <text evidence="1">Belongs to the frataxin family.</text>
</comment>
<keyword evidence="5" id="KW-1185">Reference proteome</keyword>
<organism evidence="4 5">
    <name type="scientific">Blepharisma stoltei</name>
    <dbReference type="NCBI Taxonomy" id="1481888"/>
    <lineage>
        <taxon>Eukaryota</taxon>
        <taxon>Sar</taxon>
        <taxon>Alveolata</taxon>
        <taxon>Ciliophora</taxon>
        <taxon>Postciliodesmatophora</taxon>
        <taxon>Heterotrichea</taxon>
        <taxon>Heterotrichida</taxon>
        <taxon>Blepharismidae</taxon>
        <taxon>Blepharisma</taxon>
    </lineage>
</organism>
<keyword evidence="2" id="KW-0406">Ion transport</keyword>
<keyword evidence="2" id="KW-0410">Iron transport</keyword>
<dbReference type="Proteomes" id="UP001162131">
    <property type="component" value="Unassembled WGS sequence"/>
</dbReference>
<dbReference type="Pfam" id="PF01491">
    <property type="entry name" value="Frataxin_Cyay"/>
    <property type="match status" value="1"/>
</dbReference>
<dbReference type="AlphaFoldDB" id="A0AAU9IZE3"/>
<keyword evidence="2" id="KW-0813">Transport</keyword>
<comment type="caution">
    <text evidence="4">The sequence shown here is derived from an EMBL/GenBank/DDBJ whole genome shotgun (WGS) entry which is preliminary data.</text>
</comment>
<gene>
    <name evidence="4" type="ORF">BSTOLATCC_MIC20963</name>
</gene>
<keyword evidence="3" id="KW-0408">Iron</keyword>
<dbReference type="SUPFAM" id="SSF55387">
    <property type="entry name" value="Frataxin/Nqo15-like"/>
    <property type="match status" value="1"/>
</dbReference>
<dbReference type="Gene3D" id="3.30.920.10">
    <property type="entry name" value="Frataxin/CyaY"/>
    <property type="match status" value="1"/>
</dbReference>
<dbReference type="GO" id="GO:0006826">
    <property type="term" value="P:iron ion transport"/>
    <property type="evidence" value="ECO:0007669"/>
    <property type="project" value="UniProtKB-KW"/>
</dbReference>